<comment type="caution">
    <text evidence="13">The sequence shown here is derived from an EMBL/GenBank/DDBJ whole genome shotgun (WGS) entry which is preliminary data.</text>
</comment>
<comment type="subcellular location">
    <subcellularLocation>
        <location evidence="9">Secreted</location>
    </subcellularLocation>
</comment>
<feature type="domain" description="Glycosyl hydrolase family 67 C-terminal" evidence="11">
    <location>
        <begin position="473"/>
        <end position="695"/>
    </location>
</feature>
<dbReference type="PANTHER" id="PTHR39207:SF1">
    <property type="entry name" value="ALPHA-GLUCURONIDASE A"/>
    <property type="match status" value="1"/>
</dbReference>
<evidence type="ECO:0000256" key="9">
    <source>
        <dbReference type="RuleBase" id="RU361198"/>
    </source>
</evidence>
<name>A0A427YDF4_9TREE</name>
<comment type="function">
    <text evidence="9">Alpha-glucuronidase involved in the hydrolysis of xylan, a major structural heterogeneous polysaccharide found in plant biomass representing the second most abundant polysaccharide in the biosphere, after cellulose. Releases 4-O-methylglucuronic acid from xylan.</text>
</comment>
<dbReference type="SUPFAM" id="SSF51445">
    <property type="entry name" value="(Trans)glycosidases"/>
    <property type="match status" value="1"/>
</dbReference>
<feature type="domain" description="Glycosyl hydrolase family 67 catalytic" evidence="12">
    <location>
        <begin position="139"/>
        <end position="471"/>
    </location>
</feature>
<evidence type="ECO:0000256" key="2">
    <source>
        <dbReference type="ARBA" id="ARBA00012271"/>
    </source>
</evidence>
<dbReference type="Gene3D" id="3.90.1330.10">
    <property type="entry name" value="Alpha-glucuronidase, C-terminal domain"/>
    <property type="match status" value="1"/>
</dbReference>
<accession>A0A427YDF4</accession>
<dbReference type="InterPro" id="IPR011100">
    <property type="entry name" value="Glyco_hydro_67_cat"/>
</dbReference>
<dbReference type="SUPFAM" id="SSF55545">
    <property type="entry name" value="beta-N-acetylhexosaminidase-like domain"/>
    <property type="match status" value="1"/>
</dbReference>
<dbReference type="InterPro" id="IPR037054">
    <property type="entry name" value="A-glucoronidase_C_sf"/>
</dbReference>
<dbReference type="InterPro" id="IPR005154">
    <property type="entry name" value="Glyco_hydro_67_aGlcAse_N"/>
</dbReference>
<dbReference type="Gene3D" id="2.60.120.260">
    <property type="entry name" value="Galactose-binding domain-like"/>
    <property type="match status" value="1"/>
</dbReference>
<dbReference type="InterPro" id="IPR029018">
    <property type="entry name" value="Hex-like_dom2"/>
</dbReference>
<dbReference type="Gene3D" id="3.20.20.80">
    <property type="entry name" value="Glycosidases"/>
    <property type="match status" value="1"/>
</dbReference>
<protein>
    <recommendedName>
        <fullName evidence="2 9">Alpha-glucuronidase</fullName>
        <ecNumber evidence="2 9">3.2.1.139</ecNumber>
    </recommendedName>
</protein>
<reference evidence="13 14" key="1">
    <citation type="submission" date="2018-11" db="EMBL/GenBank/DDBJ databases">
        <title>Genome sequence of Saitozyma podzolica DSM 27192.</title>
        <authorList>
            <person name="Aliyu H."/>
            <person name="Gorte O."/>
            <person name="Ochsenreither K."/>
        </authorList>
    </citation>
    <scope>NUCLEOTIDE SEQUENCE [LARGE SCALE GENOMIC DNA]</scope>
    <source>
        <strain evidence="13 14">DSM 27192</strain>
    </source>
</reference>
<evidence type="ECO:0000256" key="6">
    <source>
        <dbReference type="ARBA" id="ARBA00023295"/>
    </source>
</evidence>
<dbReference type="EC" id="3.2.1.139" evidence="2 9"/>
<evidence type="ECO:0000256" key="4">
    <source>
        <dbReference type="ARBA" id="ARBA00022801"/>
    </source>
</evidence>
<dbReference type="GO" id="GO:0045493">
    <property type="term" value="P:xylan catabolic process"/>
    <property type="evidence" value="ECO:0007669"/>
    <property type="project" value="UniProtKB-KW"/>
</dbReference>
<evidence type="ECO:0000313" key="14">
    <source>
        <dbReference type="Proteomes" id="UP000279259"/>
    </source>
</evidence>
<evidence type="ECO:0000256" key="3">
    <source>
        <dbReference type="ARBA" id="ARBA00022651"/>
    </source>
</evidence>
<evidence type="ECO:0000256" key="5">
    <source>
        <dbReference type="ARBA" id="ARBA00023277"/>
    </source>
</evidence>
<comment type="similarity">
    <text evidence="1 9">Belongs to the glycosyl hydrolase 67 family.</text>
</comment>
<dbReference type="Pfam" id="PF07477">
    <property type="entry name" value="Glyco_hydro_67C"/>
    <property type="match status" value="1"/>
</dbReference>
<keyword evidence="7 9" id="KW-0624">Polysaccharide degradation</keyword>
<keyword evidence="5 9" id="KW-0119">Carbohydrate metabolism</keyword>
<dbReference type="GO" id="GO:0005576">
    <property type="term" value="C:extracellular region"/>
    <property type="evidence" value="ECO:0007669"/>
    <property type="project" value="UniProtKB-SubCell"/>
</dbReference>
<keyword evidence="6 9" id="KW-0326">Glycosidase</keyword>
<evidence type="ECO:0000259" key="12">
    <source>
        <dbReference type="Pfam" id="PF07488"/>
    </source>
</evidence>
<evidence type="ECO:0000256" key="7">
    <source>
        <dbReference type="ARBA" id="ARBA00023326"/>
    </source>
</evidence>
<dbReference type="OrthoDB" id="6501611at2759"/>
<keyword evidence="4 9" id="KW-0378">Hydrolase</keyword>
<feature type="domain" description="Alpha glucuronidase N-terminal" evidence="10">
    <location>
        <begin position="10"/>
        <end position="131"/>
    </location>
</feature>
<dbReference type="Proteomes" id="UP000279259">
    <property type="component" value="Unassembled WGS sequence"/>
</dbReference>
<dbReference type="Gene3D" id="3.30.379.10">
    <property type="entry name" value="Chitobiase/beta-hexosaminidase domain 2-like"/>
    <property type="match status" value="1"/>
</dbReference>
<gene>
    <name evidence="9" type="primary">aguA</name>
    <name evidence="13" type="ORF">EHS25_002297</name>
</gene>
<dbReference type="InterPro" id="IPR017853">
    <property type="entry name" value="GH"/>
</dbReference>
<dbReference type="GO" id="GO:0046559">
    <property type="term" value="F:alpha-glucuronidase activity"/>
    <property type="evidence" value="ECO:0007669"/>
    <property type="project" value="UniProtKB-EC"/>
</dbReference>
<keyword evidence="3 9" id="KW-0858">Xylan degradation</keyword>
<dbReference type="EMBL" id="RSCD01000014">
    <property type="protein sequence ID" value="RSH89185.1"/>
    <property type="molecule type" value="Genomic_DNA"/>
</dbReference>
<dbReference type="AlphaFoldDB" id="A0A427YDF4"/>
<dbReference type="Pfam" id="PF07488">
    <property type="entry name" value="Glyco_hydro_67M"/>
    <property type="match status" value="1"/>
</dbReference>
<evidence type="ECO:0000256" key="1">
    <source>
        <dbReference type="ARBA" id="ARBA00008833"/>
    </source>
</evidence>
<evidence type="ECO:0000313" key="13">
    <source>
        <dbReference type="EMBL" id="RSH89185.1"/>
    </source>
</evidence>
<dbReference type="InterPro" id="IPR011099">
    <property type="entry name" value="Glyco_hydro_67_C"/>
</dbReference>
<evidence type="ECO:0000259" key="10">
    <source>
        <dbReference type="Pfam" id="PF03648"/>
    </source>
</evidence>
<comment type="catalytic activity">
    <reaction evidence="8 9">
        <text>an alpha-D-glucuronoside + H2O = D-glucuronate + an alcohol</text>
        <dbReference type="Rhea" id="RHEA:20005"/>
        <dbReference type="ChEBI" id="CHEBI:15377"/>
        <dbReference type="ChEBI" id="CHEBI:30879"/>
        <dbReference type="ChEBI" id="CHEBI:58720"/>
        <dbReference type="ChEBI" id="CHEBI:58899"/>
        <dbReference type="EC" id="3.2.1.139"/>
    </reaction>
</comment>
<evidence type="ECO:0000256" key="8">
    <source>
        <dbReference type="ARBA" id="ARBA00048838"/>
    </source>
</evidence>
<evidence type="ECO:0000259" key="11">
    <source>
        <dbReference type="Pfam" id="PF07477"/>
    </source>
</evidence>
<dbReference type="PANTHER" id="PTHR39207">
    <property type="entry name" value="ALPHA-GLUCURONIDASE A"/>
    <property type="match status" value="1"/>
</dbReference>
<sequence>MPSSAIGFDGWLRYDPLPEPIRRAFPLSLSHIVVLDHSPTSPVHVAGQELQHGFEKLMGTRLALRSHLENRHFADSIVVGTTEAFAAAGGDTSRIPHLDEDGFYIDSHFKEGRVLVLGRNPRGALYGAFEYLFTLAQGDVSRVACSSNPCSPIRFVNEWDNLDGSIERGYAGRSIFWKDGHLRDDEGTDERIKQFARLLASIRINGCVVNNVNAGPTILTPENMRGLRHIANLMRPYGVRIGICVNFDSPSVLGGLATSDPCDSLVIKWWNEITSELYVHVPDLLGFTSKGDSEGQPGPMKYGRTLAEGANLFARALQPHGDGLIMFRAFVYDPTVDPTDPKADRCKAAVDWFKPLDGHFDDNVVVQIKWGPIDFQVREPTSPLFANLKNTNMAIEFQHCQEYMGQQTHTVYMAPLFKGVLDFDFRDNGNGDGDGKPTPTRLRDILSSSTPDRRRLHGFTTVLNVGDDSTWMGHLLAMANFYSFGRQAWDPALDPRLIAEEWVRLTFGLHPKVLQTVTDLLMGSWSAFEGYSGPMGLQSLFDVETHYGANPAQADTHGGGHWIRADATSIGNDRTSAITGTGFSAQYPPLVTKMFDSVKTCPEELLLWFHHLPYTHRLKNGKTIIQHLYDEHYRGAAVIRRWVTQWAALKGLIDDARHDYVAFRLEYQAGHAIVWRDVINTFFNDKCHIEDERGRVGNHPWRIEAEDMELDGYESVEMHPKELASGGKYVAAKSLVGGSIKKLLDVESGSYDIAINYFDHLGGNSKYEVFLNHTSIGKWSADLSDIFLHDKCRSVDSDSAARVTFRHVQVGRGDVLKIYGAPDGEEMAALDYISVLPLGEWD</sequence>
<dbReference type="STRING" id="1890683.A0A427YDF4"/>
<proteinExistence type="inferred from homology"/>
<dbReference type="CDD" id="cd02795">
    <property type="entry name" value="CBM6-CBM35-CBM36_like"/>
    <property type="match status" value="1"/>
</dbReference>
<keyword evidence="14" id="KW-1185">Reference proteome</keyword>
<organism evidence="13 14">
    <name type="scientific">Saitozyma podzolica</name>
    <dbReference type="NCBI Taxonomy" id="1890683"/>
    <lineage>
        <taxon>Eukaryota</taxon>
        <taxon>Fungi</taxon>
        <taxon>Dikarya</taxon>
        <taxon>Basidiomycota</taxon>
        <taxon>Agaricomycotina</taxon>
        <taxon>Tremellomycetes</taxon>
        <taxon>Tremellales</taxon>
        <taxon>Trimorphomycetaceae</taxon>
        <taxon>Saitozyma</taxon>
    </lineage>
</organism>
<dbReference type="Pfam" id="PF03648">
    <property type="entry name" value="Glyco_hydro_67N"/>
    <property type="match status" value="1"/>
</dbReference>